<proteinExistence type="predicted"/>
<dbReference type="EMBL" id="VCAU01000046">
    <property type="protein sequence ID" value="KAF9888499.1"/>
    <property type="molecule type" value="Genomic_DNA"/>
</dbReference>
<dbReference type="Pfam" id="PF00172">
    <property type="entry name" value="Zn_clus"/>
    <property type="match status" value="1"/>
</dbReference>
<feature type="domain" description="Zn(2)-C6 fungal-type" evidence="8">
    <location>
        <begin position="382"/>
        <end position="415"/>
    </location>
</feature>
<keyword evidence="2" id="KW-0862">Zinc</keyword>
<keyword evidence="3" id="KW-0805">Transcription regulation</keyword>
<dbReference type="PROSITE" id="PS00463">
    <property type="entry name" value="ZN2_CY6_FUNGAL_1"/>
    <property type="match status" value="1"/>
</dbReference>
<dbReference type="Pfam" id="PF03171">
    <property type="entry name" value="2OG-FeII_Oxy"/>
    <property type="match status" value="1"/>
</dbReference>
<dbReference type="InterPro" id="IPR001138">
    <property type="entry name" value="Zn2Cys6_DnaBD"/>
</dbReference>
<sequence length="991" mass="113585">MIHKTSSELQHFVPVKPTKEPVEFVSLRTIDLGRYGEGPVARAELAEEIRLAMTTQGFFNLINHGLSEEEITRQVDIGHHVFSNTPREEKEKLQAPILEEGSYHGFKLRGHWRAGPAARDKVENFNVYRDMTLREQPSTLLPFQAEVQEFIDHTHKEILFKLLHLFALSLKLDDEQFFVKAHSYDKHDETWLRYMEYYDEFSDEEKKSTKGLWLGGHQDLTSLSLLFSQPMASLQVRDYDNNSEWKYVRHIPGAMIVNAGEVMLWWTGNYYKAAIHRVHEPPQDQKGHNRCSVFYFCLPNDDVVINTLLDQSPVLREAGVEMAHKPEDAPTSKEWCNGRIKITGQNAVWDKMNPDDRVMVEKVGKLEAMSPPEQTRRRRTKACAECRQQKLRCDAQINHPDRCSRCRRMDLTCVMSDAYKRTKRLSRVEMQREIQRLESRLSSNSPQGSAARSPEAPTNQAVPVDISPSPAQEPSPRVVQGTMPEYHELRESTPQGVSLDGLVVPPDTINTLFSLYFARCSPCLPILEVTSPEQSYEESPFLFWTIVYVASRQFEDDTLMPQLVTRVVDLAFKAISSWPSFRRAAIRTIQGLLLLSAWPVPVDTRGKDISQVFSCTALQLAIRNGFHISRNGQEFSRTVLEHAKDESVNCARLWAYCTIISQSINLGDGLPPLVYLDSFDYNRMNQNFWPSLDPRLKLHLKLHKVQTDAVREIAQSGFIGHCSADETKTLNTFIYLYDERLLALIDRPLNEHEKVAFDSVRLHIQVFRFFGNSESIEKPGFVRLFSFACDVLEDLDQLEAPHGFVVHGPLFNNWIITLAAFTILRLLRSELRQYLDYRRGERAYFMAIDLFRKMSVDHNDLQARGIVIMAQLWTSQNIFRQTDGTTDGLCLRIRSRLAAGVVFDCFWWWRAEFQGQPNPYADLTGEISGNRMSHGVLDMPGASSMFDQTLAAPLVEDRSINAGFTADMIPDWDWATSLEVPFDTCISDSLL</sequence>
<keyword evidence="11" id="KW-1185">Reference proteome</keyword>
<dbReference type="PANTHER" id="PTHR31845:SF21">
    <property type="entry name" value="REGULATORY PROTEIN LEU3"/>
    <property type="match status" value="1"/>
</dbReference>
<dbReference type="PROSITE" id="PS50048">
    <property type="entry name" value="ZN2_CY6_FUNGAL_2"/>
    <property type="match status" value="1"/>
</dbReference>
<dbReference type="CDD" id="cd12148">
    <property type="entry name" value="fungal_TF_MHR"/>
    <property type="match status" value="1"/>
</dbReference>
<name>A0AAD4CL39_ASPNN</name>
<keyword evidence="4" id="KW-0238">DNA-binding</keyword>
<dbReference type="GO" id="GO:0008270">
    <property type="term" value="F:zinc ion binding"/>
    <property type="evidence" value="ECO:0007669"/>
    <property type="project" value="InterPro"/>
</dbReference>
<dbReference type="GO" id="GO:0000981">
    <property type="term" value="F:DNA-binding transcription factor activity, RNA polymerase II-specific"/>
    <property type="evidence" value="ECO:0007669"/>
    <property type="project" value="InterPro"/>
</dbReference>
<evidence type="ECO:0000256" key="3">
    <source>
        <dbReference type="ARBA" id="ARBA00023015"/>
    </source>
</evidence>
<reference evidence="10" key="2">
    <citation type="submission" date="2020-02" db="EMBL/GenBank/DDBJ databases">
        <authorList>
            <person name="Gilchrist C.L.M."/>
            <person name="Chooi Y.-H."/>
        </authorList>
    </citation>
    <scope>NUCLEOTIDE SEQUENCE</scope>
    <source>
        <strain evidence="10">MST-FP2251</strain>
    </source>
</reference>
<dbReference type="PANTHER" id="PTHR31845">
    <property type="entry name" value="FINGER DOMAIN PROTEIN, PUTATIVE-RELATED"/>
    <property type="match status" value="1"/>
</dbReference>
<dbReference type="GO" id="GO:0005634">
    <property type="term" value="C:nucleus"/>
    <property type="evidence" value="ECO:0007669"/>
    <property type="project" value="UniProtKB-SubCell"/>
</dbReference>
<evidence type="ECO:0000256" key="6">
    <source>
        <dbReference type="ARBA" id="ARBA00023242"/>
    </source>
</evidence>
<dbReference type="InterPro" id="IPR044861">
    <property type="entry name" value="IPNS-like_FE2OG_OXY"/>
</dbReference>
<dbReference type="InterPro" id="IPR026992">
    <property type="entry name" value="DIOX_N"/>
</dbReference>
<dbReference type="Proteomes" id="UP001194746">
    <property type="component" value="Unassembled WGS sequence"/>
</dbReference>
<evidence type="ECO:0000256" key="7">
    <source>
        <dbReference type="SAM" id="MobiDB-lite"/>
    </source>
</evidence>
<feature type="region of interest" description="Disordered" evidence="7">
    <location>
        <begin position="437"/>
        <end position="478"/>
    </location>
</feature>
<evidence type="ECO:0000259" key="8">
    <source>
        <dbReference type="PROSITE" id="PS50048"/>
    </source>
</evidence>
<organism evidence="10 11">
    <name type="scientific">Aspergillus nanangensis</name>
    <dbReference type="NCBI Taxonomy" id="2582783"/>
    <lineage>
        <taxon>Eukaryota</taxon>
        <taxon>Fungi</taxon>
        <taxon>Dikarya</taxon>
        <taxon>Ascomycota</taxon>
        <taxon>Pezizomycotina</taxon>
        <taxon>Eurotiomycetes</taxon>
        <taxon>Eurotiomycetidae</taxon>
        <taxon>Eurotiales</taxon>
        <taxon>Aspergillaceae</taxon>
        <taxon>Aspergillus</taxon>
        <taxon>Aspergillus subgen. Circumdati</taxon>
    </lineage>
</organism>
<dbReference type="AlphaFoldDB" id="A0AAD4CL39"/>
<accession>A0AAD4CL39</accession>
<protein>
    <recommendedName>
        <fullName evidence="12">Zn(2)-C6 fungal-type domain-containing protein</fullName>
    </recommendedName>
</protein>
<dbReference type="SUPFAM" id="SSF57701">
    <property type="entry name" value="Zn2/Cys6 DNA-binding domain"/>
    <property type="match status" value="1"/>
</dbReference>
<keyword evidence="5" id="KW-0804">Transcription</keyword>
<evidence type="ECO:0000256" key="1">
    <source>
        <dbReference type="ARBA" id="ARBA00004123"/>
    </source>
</evidence>
<dbReference type="Gene3D" id="2.60.120.330">
    <property type="entry name" value="B-lactam Antibiotic, Isopenicillin N Synthase, Chain"/>
    <property type="match status" value="1"/>
</dbReference>
<dbReference type="GO" id="GO:0044283">
    <property type="term" value="P:small molecule biosynthetic process"/>
    <property type="evidence" value="ECO:0007669"/>
    <property type="project" value="UniProtKB-ARBA"/>
</dbReference>
<evidence type="ECO:0000256" key="5">
    <source>
        <dbReference type="ARBA" id="ARBA00023163"/>
    </source>
</evidence>
<dbReference type="CDD" id="cd00067">
    <property type="entry name" value="GAL4"/>
    <property type="match status" value="1"/>
</dbReference>
<evidence type="ECO:0000313" key="10">
    <source>
        <dbReference type="EMBL" id="KAF9888499.1"/>
    </source>
</evidence>
<evidence type="ECO:0000256" key="4">
    <source>
        <dbReference type="ARBA" id="ARBA00023125"/>
    </source>
</evidence>
<evidence type="ECO:0000256" key="2">
    <source>
        <dbReference type="ARBA" id="ARBA00022833"/>
    </source>
</evidence>
<gene>
    <name evidence="10" type="ORF">FE257_008606</name>
</gene>
<reference evidence="10" key="1">
    <citation type="journal article" date="2019" name="Beilstein J. Org. Chem.">
        <title>Nanangenines: drimane sesquiterpenoids as the dominant metabolite cohort of a novel Australian fungus, Aspergillus nanangensis.</title>
        <authorList>
            <person name="Lacey H.J."/>
            <person name="Gilchrist C.L.M."/>
            <person name="Crombie A."/>
            <person name="Kalaitzis J.A."/>
            <person name="Vuong D."/>
            <person name="Rutledge P.J."/>
            <person name="Turner P."/>
            <person name="Pitt J.I."/>
            <person name="Lacey E."/>
            <person name="Chooi Y.H."/>
            <person name="Piggott A.M."/>
        </authorList>
    </citation>
    <scope>NUCLEOTIDE SEQUENCE</scope>
    <source>
        <strain evidence="10">MST-FP2251</strain>
    </source>
</reference>
<dbReference type="InterPro" id="IPR005123">
    <property type="entry name" value="Oxoglu/Fe-dep_dioxygenase_dom"/>
</dbReference>
<keyword evidence="6" id="KW-0539">Nucleus</keyword>
<dbReference type="InterPro" id="IPR051089">
    <property type="entry name" value="prtT"/>
</dbReference>
<dbReference type="Pfam" id="PF14226">
    <property type="entry name" value="DIOX_N"/>
    <property type="match status" value="1"/>
</dbReference>
<dbReference type="InterPro" id="IPR036864">
    <property type="entry name" value="Zn2-C6_fun-type_DNA-bd_sf"/>
</dbReference>
<feature type="domain" description="Fe2OG dioxygenase" evidence="9">
    <location>
        <begin position="188"/>
        <end position="299"/>
    </location>
</feature>
<evidence type="ECO:0008006" key="12">
    <source>
        <dbReference type="Google" id="ProtNLM"/>
    </source>
</evidence>
<dbReference type="Gene3D" id="4.10.240.10">
    <property type="entry name" value="Zn(2)-C6 fungal-type DNA-binding domain"/>
    <property type="match status" value="1"/>
</dbReference>
<dbReference type="GO" id="GO:0009893">
    <property type="term" value="P:positive regulation of metabolic process"/>
    <property type="evidence" value="ECO:0007669"/>
    <property type="project" value="UniProtKB-ARBA"/>
</dbReference>
<dbReference type="SUPFAM" id="SSF51197">
    <property type="entry name" value="Clavaminate synthase-like"/>
    <property type="match status" value="1"/>
</dbReference>
<dbReference type="PROSITE" id="PS51471">
    <property type="entry name" value="FE2OG_OXY"/>
    <property type="match status" value="1"/>
</dbReference>
<comment type="subcellular location">
    <subcellularLocation>
        <location evidence="1">Nucleus</location>
    </subcellularLocation>
</comment>
<comment type="caution">
    <text evidence="10">The sequence shown here is derived from an EMBL/GenBank/DDBJ whole genome shotgun (WGS) entry which is preliminary data.</text>
</comment>
<dbReference type="InterPro" id="IPR027443">
    <property type="entry name" value="IPNS-like_sf"/>
</dbReference>
<evidence type="ECO:0000259" key="9">
    <source>
        <dbReference type="PROSITE" id="PS51471"/>
    </source>
</evidence>
<evidence type="ECO:0000313" key="11">
    <source>
        <dbReference type="Proteomes" id="UP001194746"/>
    </source>
</evidence>
<dbReference type="SMART" id="SM00066">
    <property type="entry name" value="GAL4"/>
    <property type="match status" value="1"/>
</dbReference>
<feature type="compositionally biased region" description="Polar residues" evidence="7">
    <location>
        <begin position="440"/>
        <end position="461"/>
    </location>
</feature>
<dbReference type="PRINTS" id="PR00682">
    <property type="entry name" value="IPNSYNTHASE"/>
</dbReference>
<dbReference type="GO" id="GO:0000976">
    <property type="term" value="F:transcription cis-regulatory region binding"/>
    <property type="evidence" value="ECO:0007669"/>
    <property type="project" value="TreeGrafter"/>
</dbReference>